<protein>
    <submittedName>
        <fullName evidence="1">Uncharacterized protein</fullName>
    </submittedName>
</protein>
<gene>
    <name evidence="1" type="ORF">L2E82_43969</name>
</gene>
<dbReference type="EMBL" id="CM042016">
    <property type="protein sequence ID" value="KAI3699566.1"/>
    <property type="molecule type" value="Genomic_DNA"/>
</dbReference>
<accession>A0ACB8ZQH2</accession>
<sequence>MIIKSKLKWVGLVGLVLSALSLFTHFLLARYSYTNDSITEYQAITIFSWRPFFENADPIFLYFRQPGIDTTAAARTAAPVSQTQVEVAIAAADGDLNVAVKILMIQHVNKQRFYVINGENCGI</sequence>
<reference evidence="1 2" key="2">
    <citation type="journal article" date="2022" name="Mol. Ecol. Resour.">
        <title>The genomes of chicory, endive, great burdock and yacon provide insights into Asteraceae paleo-polyploidization history and plant inulin production.</title>
        <authorList>
            <person name="Fan W."/>
            <person name="Wang S."/>
            <person name="Wang H."/>
            <person name="Wang A."/>
            <person name="Jiang F."/>
            <person name="Liu H."/>
            <person name="Zhao H."/>
            <person name="Xu D."/>
            <person name="Zhang Y."/>
        </authorList>
    </citation>
    <scope>NUCLEOTIDE SEQUENCE [LARGE SCALE GENOMIC DNA]</scope>
    <source>
        <strain evidence="2">cv. Punajuju</strain>
        <tissue evidence="1">Leaves</tissue>
    </source>
</reference>
<comment type="caution">
    <text evidence="1">The sequence shown here is derived from an EMBL/GenBank/DDBJ whole genome shotgun (WGS) entry which is preliminary data.</text>
</comment>
<name>A0ACB8ZQH2_CICIN</name>
<organism evidence="1 2">
    <name type="scientific">Cichorium intybus</name>
    <name type="common">Chicory</name>
    <dbReference type="NCBI Taxonomy" id="13427"/>
    <lineage>
        <taxon>Eukaryota</taxon>
        <taxon>Viridiplantae</taxon>
        <taxon>Streptophyta</taxon>
        <taxon>Embryophyta</taxon>
        <taxon>Tracheophyta</taxon>
        <taxon>Spermatophyta</taxon>
        <taxon>Magnoliopsida</taxon>
        <taxon>eudicotyledons</taxon>
        <taxon>Gunneridae</taxon>
        <taxon>Pentapetalae</taxon>
        <taxon>asterids</taxon>
        <taxon>campanulids</taxon>
        <taxon>Asterales</taxon>
        <taxon>Asteraceae</taxon>
        <taxon>Cichorioideae</taxon>
        <taxon>Cichorieae</taxon>
        <taxon>Cichoriinae</taxon>
        <taxon>Cichorium</taxon>
    </lineage>
</organism>
<reference evidence="2" key="1">
    <citation type="journal article" date="2022" name="Mol. Ecol. Resour.">
        <title>The genomes of chicory, endive, great burdock and yacon provide insights into Asteraceae palaeo-polyploidization history and plant inulin production.</title>
        <authorList>
            <person name="Fan W."/>
            <person name="Wang S."/>
            <person name="Wang H."/>
            <person name="Wang A."/>
            <person name="Jiang F."/>
            <person name="Liu H."/>
            <person name="Zhao H."/>
            <person name="Xu D."/>
            <person name="Zhang Y."/>
        </authorList>
    </citation>
    <scope>NUCLEOTIDE SEQUENCE [LARGE SCALE GENOMIC DNA]</scope>
    <source>
        <strain evidence="2">cv. Punajuju</strain>
    </source>
</reference>
<proteinExistence type="predicted"/>
<evidence type="ECO:0000313" key="1">
    <source>
        <dbReference type="EMBL" id="KAI3699566.1"/>
    </source>
</evidence>
<dbReference type="Proteomes" id="UP001055811">
    <property type="component" value="Linkage Group LG08"/>
</dbReference>
<evidence type="ECO:0000313" key="2">
    <source>
        <dbReference type="Proteomes" id="UP001055811"/>
    </source>
</evidence>
<keyword evidence="2" id="KW-1185">Reference proteome</keyword>